<accession>A0A6A4HRZ8</accession>
<evidence type="ECO:0000256" key="1">
    <source>
        <dbReference type="SAM" id="MobiDB-lite"/>
    </source>
</evidence>
<proteinExistence type="predicted"/>
<reference evidence="2" key="1">
    <citation type="journal article" date="2019" name="Environ. Microbiol.">
        <title>Fungal ecological strategies reflected in gene transcription - a case study of two litter decomposers.</title>
        <authorList>
            <person name="Barbi F."/>
            <person name="Kohler A."/>
            <person name="Barry K."/>
            <person name="Baskaran P."/>
            <person name="Daum C."/>
            <person name="Fauchery L."/>
            <person name="Ihrmark K."/>
            <person name="Kuo A."/>
            <person name="LaButti K."/>
            <person name="Lipzen A."/>
            <person name="Morin E."/>
            <person name="Grigoriev I.V."/>
            <person name="Henrissat B."/>
            <person name="Lindahl B."/>
            <person name="Martin F."/>
        </authorList>
    </citation>
    <scope>NUCLEOTIDE SEQUENCE</scope>
    <source>
        <strain evidence="2">JB14</strain>
    </source>
</reference>
<organism evidence="2 3">
    <name type="scientific">Gymnopus androsaceus JB14</name>
    <dbReference type="NCBI Taxonomy" id="1447944"/>
    <lineage>
        <taxon>Eukaryota</taxon>
        <taxon>Fungi</taxon>
        <taxon>Dikarya</taxon>
        <taxon>Basidiomycota</taxon>
        <taxon>Agaricomycotina</taxon>
        <taxon>Agaricomycetes</taxon>
        <taxon>Agaricomycetidae</taxon>
        <taxon>Agaricales</taxon>
        <taxon>Marasmiineae</taxon>
        <taxon>Omphalotaceae</taxon>
        <taxon>Gymnopus</taxon>
    </lineage>
</organism>
<keyword evidence="3" id="KW-1185">Reference proteome</keyword>
<evidence type="ECO:0000313" key="3">
    <source>
        <dbReference type="Proteomes" id="UP000799118"/>
    </source>
</evidence>
<dbReference type="Proteomes" id="UP000799118">
    <property type="component" value="Unassembled WGS sequence"/>
</dbReference>
<sequence length="100" mass="10749">MFAGSHSIPTNSLLISKPRKLEEDGMPLGRSHHAERAMKHHENHTLVEPPISHTPSFPIHAPATSPPSIPTHRKQVSSLPLGRLNTPRTCAAGSDGGGRD</sequence>
<dbReference type="EMBL" id="ML769465">
    <property type="protein sequence ID" value="KAE9399747.1"/>
    <property type="molecule type" value="Genomic_DNA"/>
</dbReference>
<feature type="region of interest" description="Disordered" evidence="1">
    <location>
        <begin position="1"/>
        <end position="100"/>
    </location>
</feature>
<evidence type="ECO:0000313" key="2">
    <source>
        <dbReference type="EMBL" id="KAE9399747.1"/>
    </source>
</evidence>
<gene>
    <name evidence="2" type="ORF">BT96DRAFT_993674</name>
</gene>
<dbReference type="AlphaFoldDB" id="A0A6A4HRZ8"/>
<protein>
    <submittedName>
        <fullName evidence="2">Uncharacterized protein</fullName>
    </submittedName>
</protein>
<name>A0A6A4HRZ8_9AGAR</name>